<sequence>MDINDIFKEKVTSTSINSGKRRRLGPVPTLEKLKEEGYGIAAPKDDLADDSDDSSEDAAKKRARLDPAEDALEAASDSEGGRFFSDGLSTKEKG</sequence>
<name>A0ACC1J616_9FUNG</name>
<reference evidence="1" key="1">
    <citation type="submission" date="2022-07" db="EMBL/GenBank/DDBJ databases">
        <title>Phylogenomic reconstructions and comparative analyses of Kickxellomycotina fungi.</title>
        <authorList>
            <person name="Reynolds N.K."/>
            <person name="Stajich J.E."/>
            <person name="Barry K."/>
            <person name="Grigoriev I.V."/>
            <person name="Crous P."/>
            <person name="Smith M.E."/>
        </authorList>
    </citation>
    <scope>NUCLEOTIDE SEQUENCE</scope>
    <source>
        <strain evidence="1">NRRL 5244</strain>
    </source>
</reference>
<feature type="non-terminal residue" evidence="1">
    <location>
        <position position="94"/>
    </location>
</feature>
<dbReference type="Proteomes" id="UP001150603">
    <property type="component" value="Unassembled WGS sequence"/>
</dbReference>
<keyword evidence="2" id="KW-1185">Reference proteome</keyword>
<gene>
    <name evidence="1" type="ORF">FBU59_004267</name>
</gene>
<organism evidence="1 2">
    <name type="scientific">Linderina macrospora</name>
    <dbReference type="NCBI Taxonomy" id="4868"/>
    <lineage>
        <taxon>Eukaryota</taxon>
        <taxon>Fungi</taxon>
        <taxon>Fungi incertae sedis</taxon>
        <taxon>Zoopagomycota</taxon>
        <taxon>Kickxellomycotina</taxon>
        <taxon>Kickxellomycetes</taxon>
        <taxon>Kickxellales</taxon>
        <taxon>Kickxellaceae</taxon>
        <taxon>Linderina</taxon>
    </lineage>
</organism>
<dbReference type="EMBL" id="JANBPW010002990">
    <property type="protein sequence ID" value="KAJ1938995.1"/>
    <property type="molecule type" value="Genomic_DNA"/>
</dbReference>
<proteinExistence type="predicted"/>
<protein>
    <submittedName>
        <fullName evidence="1">Uncharacterized protein</fullName>
    </submittedName>
</protein>
<evidence type="ECO:0000313" key="2">
    <source>
        <dbReference type="Proteomes" id="UP001150603"/>
    </source>
</evidence>
<accession>A0ACC1J616</accession>
<comment type="caution">
    <text evidence="1">The sequence shown here is derived from an EMBL/GenBank/DDBJ whole genome shotgun (WGS) entry which is preliminary data.</text>
</comment>
<evidence type="ECO:0000313" key="1">
    <source>
        <dbReference type="EMBL" id="KAJ1938995.1"/>
    </source>
</evidence>